<gene>
    <name evidence="1" type="ORF">SAMN04489832_1068</name>
</gene>
<keyword evidence="2" id="KW-1185">Reference proteome</keyword>
<proteinExistence type="predicted"/>
<evidence type="ECO:0000313" key="2">
    <source>
        <dbReference type="Proteomes" id="UP000185124"/>
    </source>
</evidence>
<accession>A0A1N5UQ92</accession>
<dbReference type="Proteomes" id="UP000185124">
    <property type="component" value="Unassembled WGS sequence"/>
</dbReference>
<dbReference type="STRING" id="709881.SAMN04489832_1068"/>
<reference evidence="2" key="1">
    <citation type="submission" date="2016-12" db="EMBL/GenBank/DDBJ databases">
        <authorList>
            <person name="Varghese N."/>
            <person name="Submissions S."/>
        </authorList>
    </citation>
    <scope>NUCLEOTIDE SEQUENCE [LARGE SCALE GENOMIC DNA]</scope>
    <source>
        <strain evidence="2">DSM 45599</strain>
    </source>
</reference>
<protein>
    <submittedName>
        <fullName evidence="1">Uncharacterized protein</fullName>
    </submittedName>
</protein>
<dbReference type="RefSeq" id="WP_074309191.1">
    <property type="nucleotide sequence ID" value="NZ_FSQT01000001.1"/>
</dbReference>
<sequence length="200" mass="21314">MSHRLPLGETLWSVWRDVVLRTAGFPAVGLDAFAAPDAADALLAGEVAAEVFDKALAVALADASATAGRIAADPLLREAVTWQNLEMVAESGLVGVTGEAERFLAVRRWPARLGLPERVFVKVGTEVKPCYVDLTGALYAQSLCAMVNAAARSGPDVTVVVGELLPAPTDCWVTDARGRAYVSELRLQITDPMTYPGEHR</sequence>
<organism evidence="1 2">
    <name type="scientific">Micromonospora cremea</name>
    <dbReference type="NCBI Taxonomy" id="709881"/>
    <lineage>
        <taxon>Bacteria</taxon>
        <taxon>Bacillati</taxon>
        <taxon>Actinomycetota</taxon>
        <taxon>Actinomycetes</taxon>
        <taxon>Micromonosporales</taxon>
        <taxon>Micromonosporaceae</taxon>
        <taxon>Micromonospora</taxon>
    </lineage>
</organism>
<evidence type="ECO:0000313" key="1">
    <source>
        <dbReference type="EMBL" id="SIM62558.1"/>
    </source>
</evidence>
<dbReference type="AlphaFoldDB" id="A0A1N5UQ92"/>
<name>A0A1N5UQ92_9ACTN</name>
<dbReference type="EMBL" id="FSQT01000001">
    <property type="protein sequence ID" value="SIM62558.1"/>
    <property type="molecule type" value="Genomic_DNA"/>
</dbReference>